<evidence type="ECO:0000256" key="1">
    <source>
        <dbReference type="SAM" id="MobiDB-lite"/>
    </source>
</evidence>
<feature type="region of interest" description="Disordered" evidence="1">
    <location>
        <begin position="220"/>
        <end position="244"/>
    </location>
</feature>
<feature type="compositionally biased region" description="Pro residues" evidence="1">
    <location>
        <begin position="20"/>
        <end position="35"/>
    </location>
</feature>
<feature type="region of interest" description="Disordered" evidence="1">
    <location>
        <begin position="63"/>
        <end position="93"/>
    </location>
</feature>
<organism evidence="2 3">
    <name type="scientific">Panicum virgatum</name>
    <name type="common">Blackwell switchgrass</name>
    <dbReference type="NCBI Taxonomy" id="38727"/>
    <lineage>
        <taxon>Eukaryota</taxon>
        <taxon>Viridiplantae</taxon>
        <taxon>Streptophyta</taxon>
        <taxon>Embryophyta</taxon>
        <taxon>Tracheophyta</taxon>
        <taxon>Spermatophyta</taxon>
        <taxon>Magnoliopsida</taxon>
        <taxon>Liliopsida</taxon>
        <taxon>Poales</taxon>
        <taxon>Poaceae</taxon>
        <taxon>PACMAD clade</taxon>
        <taxon>Panicoideae</taxon>
        <taxon>Panicodae</taxon>
        <taxon>Paniceae</taxon>
        <taxon>Panicinae</taxon>
        <taxon>Panicum</taxon>
        <taxon>Panicum sect. Hiantes</taxon>
    </lineage>
</organism>
<feature type="compositionally biased region" description="Basic and acidic residues" evidence="1">
    <location>
        <begin position="168"/>
        <end position="178"/>
    </location>
</feature>
<dbReference type="EMBL" id="CM029042">
    <property type="protein sequence ID" value="KAG2622457.1"/>
    <property type="molecule type" value="Genomic_DNA"/>
</dbReference>
<protein>
    <submittedName>
        <fullName evidence="2">Uncharacterized protein</fullName>
    </submittedName>
</protein>
<feature type="region of interest" description="Disordered" evidence="1">
    <location>
        <begin position="1"/>
        <end position="39"/>
    </location>
</feature>
<accession>A0A8T0UJB1</accession>
<keyword evidence="3" id="KW-1185">Reference proteome</keyword>
<sequence>MGNSGFKLRPQARTHTSSPAPQPPTARLVPSPPLLPGSLRLRLRLSPPCVDDLRPQALAATAREAGKSARQALRRQRPSPARRRPLSSSSPALHCSSLRRAAAAARGLELLQGSKLIGFHFLKPEFFKTRKTRPEIVGLPERPAIVVGARSSSLSRPRSGGPPPEPKSLAREVAAHSSRLARERSVAASALSSARRVRRDAASSPAAVQAWCGGVAWRRGPWGQRRSGAVTGPREAGATRDLRS</sequence>
<dbReference type="Proteomes" id="UP000823388">
    <property type="component" value="Chromosome 3N"/>
</dbReference>
<evidence type="ECO:0000313" key="2">
    <source>
        <dbReference type="EMBL" id="KAG2622457.1"/>
    </source>
</evidence>
<feature type="compositionally biased region" description="Low complexity" evidence="1">
    <location>
        <begin position="149"/>
        <end position="159"/>
    </location>
</feature>
<name>A0A8T0UJB1_PANVG</name>
<comment type="caution">
    <text evidence="2">The sequence shown here is derived from an EMBL/GenBank/DDBJ whole genome shotgun (WGS) entry which is preliminary data.</text>
</comment>
<evidence type="ECO:0000313" key="3">
    <source>
        <dbReference type="Proteomes" id="UP000823388"/>
    </source>
</evidence>
<gene>
    <name evidence="2" type="ORF">PVAP13_3NG261501</name>
</gene>
<feature type="region of interest" description="Disordered" evidence="1">
    <location>
        <begin position="149"/>
        <end position="178"/>
    </location>
</feature>
<reference evidence="2" key="1">
    <citation type="submission" date="2020-05" db="EMBL/GenBank/DDBJ databases">
        <title>WGS assembly of Panicum virgatum.</title>
        <authorList>
            <person name="Lovell J.T."/>
            <person name="Jenkins J."/>
            <person name="Shu S."/>
            <person name="Juenger T.E."/>
            <person name="Schmutz J."/>
        </authorList>
    </citation>
    <scope>NUCLEOTIDE SEQUENCE</scope>
    <source>
        <strain evidence="2">AP13</strain>
    </source>
</reference>
<dbReference type="AlphaFoldDB" id="A0A8T0UJB1"/>
<feature type="compositionally biased region" description="Basic residues" evidence="1">
    <location>
        <begin position="72"/>
        <end position="85"/>
    </location>
</feature>
<proteinExistence type="predicted"/>